<organism evidence="4 5">
    <name type="scientific">Diaporthe australafricana</name>
    <dbReference type="NCBI Taxonomy" id="127596"/>
    <lineage>
        <taxon>Eukaryota</taxon>
        <taxon>Fungi</taxon>
        <taxon>Dikarya</taxon>
        <taxon>Ascomycota</taxon>
        <taxon>Pezizomycotina</taxon>
        <taxon>Sordariomycetes</taxon>
        <taxon>Sordariomycetidae</taxon>
        <taxon>Diaporthales</taxon>
        <taxon>Diaporthaceae</taxon>
        <taxon>Diaporthe</taxon>
    </lineage>
</organism>
<dbReference type="PROSITE" id="PS50013">
    <property type="entry name" value="CHROMO_2"/>
    <property type="match status" value="1"/>
</dbReference>
<feature type="region of interest" description="Disordered" evidence="2">
    <location>
        <begin position="143"/>
        <end position="347"/>
    </location>
</feature>
<dbReference type="CDD" id="cd18966">
    <property type="entry name" value="chromodomain"/>
    <property type="match status" value="1"/>
</dbReference>
<dbReference type="Pfam" id="PF00385">
    <property type="entry name" value="Chromo"/>
    <property type="match status" value="1"/>
</dbReference>
<feature type="compositionally biased region" description="Basic and acidic residues" evidence="2">
    <location>
        <begin position="182"/>
        <end position="191"/>
    </location>
</feature>
<feature type="compositionally biased region" description="Polar residues" evidence="2">
    <location>
        <begin position="279"/>
        <end position="294"/>
    </location>
</feature>
<feature type="compositionally biased region" description="Polar residues" evidence="2">
    <location>
        <begin position="1409"/>
        <end position="1425"/>
    </location>
</feature>
<protein>
    <recommendedName>
        <fullName evidence="3">Chromo domain-containing protein</fullName>
    </recommendedName>
</protein>
<feature type="compositionally biased region" description="Acidic residues" evidence="2">
    <location>
        <begin position="143"/>
        <end position="153"/>
    </location>
</feature>
<dbReference type="Proteomes" id="UP001583177">
    <property type="component" value="Unassembled WGS sequence"/>
</dbReference>
<dbReference type="InterPro" id="IPR023780">
    <property type="entry name" value="Chromo_domain"/>
</dbReference>
<feature type="compositionally biased region" description="Acidic residues" evidence="2">
    <location>
        <begin position="166"/>
        <end position="181"/>
    </location>
</feature>
<dbReference type="Gene3D" id="2.40.50.40">
    <property type="match status" value="1"/>
</dbReference>
<evidence type="ECO:0000313" key="4">
    <source>
        <dbReference type="EMBL" id="KAL1850687.1"/>
    </source>
</evidence>
<evidence type="ECO:0000256" key="1">
    <source>
        <dbReference type="ARBA" id="ARBA00011353"/>
    </source>
</evidence>
<reference evidence="4 5" key="1">
    <citation type="journal article" date="2024" name="IMA Fungus">
        <title>IMA Genome - F19 : A genome assembly and annotation guide to empower mycologists, including annotated draft genome sequences of Ceratocystis pirilliformis, Diaporthe australafricana, Fusarium ophioides, Paecilomyces lecythidis, and Sporothrix stenoceras.</title>
        <authorList>
            <person name="Aylward J."/>
            <person name="Wilson A.M."/>
            <person name="Visagie C.M."/>
            <person name="Spraker J."/>
            <person name="Barnes I."/>
            <person name="Buitendag C."/>
            <person name="Ceriani C."/>
            <person name="Del Mar Angel L."/>
            <person name="du Plessis D."/>
            <person name="Fuchs T."/>
            <person name="Gasser K."/>
            <person name="Kramer D."/>
            <person name="Li W."/>
            <person name="Munsamy K."/>
            <person name="Piso A."/>
            <person name="Price J.L."/>
            <person name="Sonnekus B."/>
            <person name="Thomas C."/>
            <person name="van der Nest A."/>
            <person name="van Dijk A."/>
            <person name="van Heerden A."/>
            <person name="van Vuuren N."/>
            <person name="Yilmaz N."/>
            <person name="Duong T.A."/>
            <person name="van der Merwe N.A."/>
            <person name="Wingfield M.J."/>
            <person name="Wingfield B.D."/>
        </authorList>
    </citation>
    <scope>NUCLEOTIDE SEQUENCE [LARGE SCALE GENOMIC DNA]</scope>
    <source>
        <strain evidence="4 5">CMW 18300</strain>
    </source>
</reference>
<feature type="domain" description="Chromo" evidence="3">
    <location>
        <begin position="34"/>
        <end position="99"/>
    </location>
</feature>
<evidence type="ECO:0000256" key="2">
    <source>
        <dbReference type="SAM" id="MobiDB-lite"/>
    </source>
</evidence>
<proteinExistence type="predicted"/>
<accession>A0ABR3W1I5</accession>
<feature type="region of interest" description="Disordered" evidence="2">
    <location>
        <begin position="365"/>
        <end position="409"/>
    </location>
</feature>
<feature type="compositionally biased region" description="Low complexity" evidence="2">
    <location>
        <begin position="234"/>
        <end position="249"/>
    </location>
</feature>
<comment type="caution">
    <text evidence="4">The sequence shown here is derived from an EMBL/GenBank/DDBJ whole genome shotgun (WGS) entry which is preliminary data.</text>
</comment>
<feature type="compositionally biased region" description="Polar residues" evidence="2">
    <location>
        <begin position="252"/>
        <end position="271"/>
    </location>
</feature>
<dbReference type="InterPro" id="IPR016197">
    <property type="entry name" value="Chromo-like_dom_sf"/>
</dbReference>
<dbReference type="EMBL" id="JAWRVE010000183">
    <property type="protein sequence ID" value="KAL1850687.1"/>
    <property type="molecule type" value="Genomic_DNA"/>
</dbReference>
<name>A0ABR3W1I5_9PEZI</name>
<feature type="compositionally biased region" description="Pro residues" evidence="2">
    <location>
        <begin position="493"/>
        <end position="506"/>
    </location>
</feature>
<dbReference type="InterPro" id="IPR000953">
    <property type="entry name" value="Chromo/chromo_shadow_dom"/>
</dbReference>
<dbReference type="SUPFAM" id="SSF54160">
    <property type="entry name" value="Chromo domain-like"/>
    <property type="match status" value="1"/>
</dbReference>
<keyword evidence="5" id="KW-1185">Reference proteome</keyword>
<feature type="compositionally biased region" description="Low complexity" evidence="2">
    <location>
        <begin position="196"/>
        <end position="208"/>
    </location>
</feature>
<dbReference type="SMART" id="SM00298">
    <property type="entry name" value="CHROMO"/>
    <property type="match status" value="1"/>
</dbReference>
<gene>
    <name evidence="4" type="ORF">Daus18300_012830</name>
</gene>
<sequence>MHQRSDPSQVAGDDSDSISLNSVDDDVYDPDTEFVVEDIHCERIDPADGILKYLVEWSNFPLDECTWEPESEISEVLKQSWEDKKDTQDPRVAEAFERKYEQAFNRVLDQRRETHRRRNAKRRRLGLQETKFWFRRHVYPDSEDDTELVDEANNDSYNESGAAADSDSDSDSDSEEAEEDGTIDHKAENAVRSRKPSSQSKTQKSTRPNKISMVDPPAPQAKSSARKDKNLSRPTPSATVSTSTSVVPPKARSNSTASNRQPDQPSTTGYQGSARRASTGATQAKSASRSTALSGNAPARTPTSISTLAKKGLTAKKSGKAPIAATNIFTGGKKRQPRQNLASAMVDTSKDPKFFKLHRFRRKAELRSRDHDDQAPDVNKVASQLFSIAQAPPKQTSVPKKKQTGDDDSASFDLAEEAWIRTNSMNSAGVRRSSTSASEPKSALLKRSSFDFDADRYRKKAKTVRFTGKDGDPFVSEPLGLDELPGPTSRIRSPPPPPGSPSPPPEPKTKVSLATYHSRIVQSVEKKIILAATNRSLDVTFHDIPKNNSRETDQHWLRDFCNAGSLQFRHTVLAESIIAQLSQLRGQDPNSRRAHDILCSGKITSVSGQSLEVLSEHLRVGHSGLFLSHENYNLVIYPTRCDGFQMDSLGIESSNASDVSLRHFIFRSSHNIFRLIRPLSAIPDQLADAAVGKGQKAVFRSLLGMRYGKLVAGPSEQKEHHFFLAFPEAAVDWYRSISCWLFVCNPHCKIYTSFDAGSWSAFLEKANKQCGVVVIHETAVDFVRRFPGVADILQTDNNFSFWRFSATMGLQQVQSPEESPTRLAPEVFSRLFPMGKAILVTPSFLVSEPQKALQLFEWFFGNQTMYSSNKLVTAYNIIDFLRDLASEANQLQTTLKQQRWKYMSELEAADQRNAAALSDQDLIARGKAWAMAEDWLTVSMERNGLFSEDNHVIFADRCIDANDEQSLVNWFGWWTLEKVDQYRKFYVLGSGPAVKQTRQNGIELLSRASRSVAIPIYDRSVVNDPNEALRIALKKANDPADGAPATDDGKEIGRVPTVTFQSQKLGNNEHQIRYFLREKDRPGPVRIYGYPVSWLDVDMAIHFGDPTTEFATLRNWFSWPLPWLGDPLQSFSTYVAFFYTIEEEWDPSKFPKGLKPKRHPWLAIYRPWEPHKKWDKYRHGKMEVIFWDVRAGNQLETNHSLQLSDLNWMQREVLKHVQAHGEEKNPGSRVDRVWLGGFRNHQQQLSSTLPADKTAEFLESLCTMSQLKWKLPSSDGFMRQNGWREVSLIQTPTGPRAGLGNLHASFGNGADDPNHNEYGEDSRIIFHPPRDSAVIGLPGSSKCTNDLFEQARLERLRDSRATSMKYTFKPTMEWYADLVAEGRQYEHIYVDRWEKVFDQLKIGQKKPRQTGTASRTGSVSSNHSGSPMDMSPV</sequence>
<comment type="subunit">
    <text evidence="1">Component of the NuA4 histone acetyltransferase complex.</text>
</comment>
<evidence type="ECO:0000259" key="3">
    <source>
        <dbReference type="PROSITE" id="PS50013"/>
    </source>
</evidence>
<feature type="compositionally biased region" description="Polar residues" evidence="2">
    <location>
        <begin position="381"/>
        <end position="398"/>
    </location>
</feature>
<feature type="region of interest" description="Disordered" evidence="2">
    <location>
        <begin position="467"/>
        <end position="510"/>
    </location>
</feature>
<feature type="region of interest" description="Disordered" evidence="2">
    <location>
        <begin position="1"/>
        <end position="26"/>
    </location>
</feature>
<feature type="compositionally biased region" description="Basic and acidic residues" evidence="2">
    <location>
        <begin position="365"/>
        <end position="374"/>
    </location>
</feature>
<feature type="region of interest" description="Disordered" evidence="2">
    <location>
        <begin position="1404"/>
        <end position="1433"/>
    </location>
</feature>
<evidence type="ECO:0000313" key="5">
    <source>
        <dbReference type="Proteomes" id="UP001583177"/>
    </source>
</evidence>